<reference evidence="1" key="2">
    <citation type="submission" date="2022-01" db="EMBL/GenBank/DDBJ databases">
        <authorList>
            <person name="Yamashiro T."/>
            <person name="Shiraishi A."/>
            <person name="Satake H."/>
            <person name="Nakayama K."/>
        </authorList>
    </citation>
    <scope>NUCLEOTIDE SEQUENCE</scope>
</reference>
<evidence type="ECO:0000313" key="2">
    <source>
        <dbReference type="Proteomes" id="UP001151760"/>
    </source>
</evidence>
<accession>A0ABQ5FLY5</accession>
<organism evidence="1 2">
    <name type="scientific">Tanacetum coccineum</name>
    <dbReference type="NCBI Taxonomy" id="301880"/>
    <lineage>
        <taxon>Eukaryota</taxon>
        <taxon>Viridiplantae</taxon>
        <taxon>Streptophyta</taxon>
        <taxon>Embryophyta</taxon>
        <taxon>Tracheophyta</taxon>
        <taxon>Spermatophyta</taxon>
        <taxon>Magnoliopsida</taxon>
        <taxon>eudicotyledons</taxon>
        <taxon>Gunneridae</taxon>
        <taxon>Pentapetalae</taxon>
        <taxon>asterids</taxon>
        <taxon>campanulids</taxon>
        <taxon>Asterales</taxon>
        <taxon>Asteraceae</taxon>
        <taxon>Asteroideae</taxon>
        <taxon>Anthemideae</taxon>
        <taxon>Anthemidinae</taxon>
        <taxon>Tanacetum</taxon>
    </lineage>
</organism>
<protein>
    <submittedName>
        <fullName evidence="1">Uncharacterized protein</fullName>
    </submittedName>
</protein>
<proteinExistence type="predicted"/>
<reference evidence="1" key="1">
    <citation type="journal article" date="2022" name="Int. J. Mol. Sci.">
        <title>Draft Genome of Tanacetum Coccineum: Genomic Comparison of Closely Related Tanacetum-Family Plants.</title>
        <authorList>
            <person name="Yamashiro T."/>
            <person name="Shiraishi A."/>
            <person name="Nakayama K."/>
            <person name="Satake H."/>
        </authorList>
    </citation>
    <scope>NUCLEOTIDE SEQUENCE</scope>
</reference>
<keyword evidence="2" id="KW-1185">Reference proteome</keyword>
<name>A0ABQ5FLY5_9ASTR</name>
<dbReference type="EMBL" id="BQNB010017533">
    <property type="protein sequence ID" value="GJT64321.1"/>
    <property type="molecule type" value="Genomic_DNA"/>
</dbReference>
<gene>
    <name evidence="1" type="ORF">Tco_1015801</name>
</gene>
<comment type="caution">
    <text evidence="1">The sequence shown here is derived from an EMBL/GenBank/DDBJ whole genome shotgun (WGS) entry which is preliminary data.</text>
</comment>
<evidence type="ECO:0000313" key="1">
    <source>
        <dbReference type="EMBL" id="GJT64321.1"/>
    </source>
</evidence>
<sequence>MDERENNLDVLKFPENNLELIEVVVNVVVVVRDKSVCAWEDKTLSAFMVKKSAWREYLAGSFGGEDLAGVFEP</sequence>
<dbReference type="Proteomes" id="UP001151760">
    <property type="component" value="Unassembled WGS sequence"/>
</dbReference>